<accession>A0A498PYB9</accession>
<keyword evidence="2" id="KW-1185">Reference proteome</keyword>
<dbReference type="EMBL" id="UPHQ01000102">
    <property type="protein sequence ID" value="VBA38828.1"/>
    <property type="molecule type" value="Genomic_DNA"/>
</dbReference>
<dbReference type="Proteomes" id="UP000267289">
    <property type="component" value="Unassembled WGS sequence"/>
</dbReference>
<dbReference type="RefSeq" id="WP_075544499.1">
    <property type="nucleotide sequence ID" value="NZ_UPHQ01000102.1"/>
</dbReference>
<proteinExistence type="predicted"/>
<dbReference type="AlphaFoldDB" id="A0A498PYB9"/>
<organism evidence="1 2">
    <name type="scientific">Mycobacterium innocens</name>
    <dbReference type="NCBI Taxonomy" id="2341083"/>
    <lineage>
        <taxon>Bacteria</taxon>
        <taxon>Bacillati</taxon>
        <taxon>Actinomycetota</taxon>
        <taxon>Actinomycetes</taxon>
        <taxon>Mycobacteriales</taxon>
        <taxon>Mycobacteriaceae</taxon>
        <taxon>Mycobacterium</taxon>
    </lineage>
</organism>
<evidence type="ECO:0000313" key="1">
    <source>
        <dbReference type="EMBL" id="VBA38828.1"/>
    </source>
</evidence>
<evidence type="ECO:0008006" key="3">
    <source>
        <dbReference type="Google" id="ProtNLM"/>
    </source>
</evidence>
<reference evidence="1 2" key="1">
    <citation type="submission" date="2018-09" db="EMBL/GenBank/DDBJ databases">
        <authorList>
            <person name="Tagini F."/>
        </authorList>
    </citation>
    <scope>NUCLEOTIDE SEQUENCE [LARGE SCALE GENOMIC DNA]</scope>
    <source>
        <strain evidence="1 2">MK13</strain>
    </source>
</reference>
<evidence type="ECO:0000313" key="2">
    <source>
        <dbReference type="Proteomes" id="UP000267289"/>
    </source>
</evidence>
<name>A0A498PYB9_9MYCO</name>
<protein>
    <recommendedName>
        <fullName evidence="3">Lipoprotein</fullName>
    </recommendedName>
</protein>
<gene>
    <name evidence="1" type="ORF">LAUMK13_02291</name>
</gene>
<sequence>MKPLAVVAGALLLAGCGGGTHTTASTVTVTQTVTVQATAPQTVDDLKPPPPSGSKTVIDSFGTYTGVIDRDGTYLVGVDIMPGMYRTAGGAICSWARLGSVDTSDVIDSWKGSGPQRIQIQESDTAFLTQNCGTWQMVHVPSVTGLG</sequence>
<dbReference type="OrthoDB" id="166978at2"/>
<dbReference type="PROSITE" id="PS51257">
    <property type="entry name" value="PROKAR_LIPOPROTEIN"/>
    <property type="match status" value="1"/>
</dbReference>